<feature type="compositionally biased region" description="Acidic residues" evidence="1">
    <location>
        <begin position="43"/>
        <end position="60"/>
    </location>
</feature>
<comment type="caution">
    <text evidence="2">The sequence shown here is derived from an EMBL/GenBank/DDBJ whole genome shotgun (WGS) entry which is preliminary data.</text>
</comment>
<reference evidence="2 3" key="1">
    <citation type="journal article" date="2015" name="Genome Biol.">
        <title>Comparative genomics of Steinernema reveals deeply conserved gene regulatory networks.</title>
        <authorList>
            <person name="Dillman A.R."/>
            <person name="Macchietto M."/>
            <person name="Porter C.F."/>
            <person name="Rogers A."/>
            <person name="Williams B."/>
            <person name="Antoshechkin I."/>
            <person name="Lee M.M."/>
            <person name="Goodwin Z."/>
            <person name="Lu X."/>
            <person name="Lewis E.E."/>
            <person name="Goodrich-Blair H."/>
            <person name="Stock S.P."/>
            <person name="Adams B.J."/>
            <person name="Sternberg P.W."/>
            <person name="Mortazavi A."/>
        </authorList>
    </citation>
    <scope>NUCLEOTIDE SEQUENCE [LARGE SCALE GENOMIC DNA]</scope>
    <source>
        <strain evidence="2 3">ALL</strain>
    </source>
</reference>
<organism evidence="2 3">
    <name type="scientific">Steinernema carpocapsae</name>
    <name type="common">Entomopathogenic nematode</name>
    <dbReference type="NCBI Taxonomy" id="34508"/>
    <lineage>
        <taxon>Eukaryota</taxon>
        <taxon>Metazoa</taxon>
        <taxon>Ecdysozoa</taxon>
        <taxon>Nematoda</taxon>
        <taxon>Chromadorea</taxon>
        <taxon>Rhabditida</taxon>
        <taxon>Tylenchina</taxon>
        <taxon>Panagrolaimomorpha</taxon>
        <taxon>Strongyloidoidea</taxon>
        <taxon>Steinernematidae</taxon>
        <taxon>Steinernema</taxon>
    </lineage>
</organism>
<dbReference type="AlphaFoldDB" id="A0A4U8V009"/>
<sequence length="67" mass="7303">MRVCMCRDDDGGVLFSHAASRFRSFSLVSHAVVGQHGHHGNDDDAGDDDVADGADDDDDVMREILRD</sequence>
<keyword evidence="3" id="KW-1185">Reference proteome</keyword>
<evidence type="ECO:0000313" key="3">
    <source>
        <dbReference type="Proteomes" id="UP000298663"/>
    </source>
</evidence>
<evidence type="ECO:0000256" key="1">
    <source>
        <dbReference type="SAM" id="MobiDB-lite"/>
    </source>
</evidence>
<name>A0A4U8V009_STECR</name>
<accession>A0A4U8V009</accession>
<gene>
    <name evidence="2" type="ORF">L596_005713</name>
</gene>
<reference evidence="2 3" key="2">
    <citation type="journal article" date="2019" name="G3 (Bethesda)">
        <title>Hybrid Assembly of the Genome of the Entomopathogenic Nematode Steinernema carpocapsae Identifies the X-Chromosome.</title>
        <authorList>
            <person name="Serra L."/>
            <person name="Macchietto M."/>
            <person name="Macias-Munoz A."/>
            <person name="McGill C.J."/>
            <person name="Rodriguez I.M."/>
            <person name="Rodriguez B."/>
            <person name="Murad R."/>
            <person name="Mortazavi A."/>
        </authorList>
    </citation>
    <scope>NUCLEOTIDE SEQUENCE [LARGE SCALE GENOMIC DNA]</scope>
    <source>
        <strain evidence="2 3">ALL</strain>
    </source>
</reference>
<protein>
    <submittedName>
        <fullName evidence="2">Uncharacterized protein</fullName>
    </submittedName>
</protein>
<feature type="region of interest" description="Disordered" evidence="1">
    <location>
        <begin position="36"/>
        <end position="67"/>
    </location>
</feature>
<dbReference type="EMBL" id="CM016762">
    <property type="protein sequence ID" value="TMS39141.1"/>
    <property type="molecule type" value="Genomic_DNA"/>
</dbReference>
<evidence type="ECO:0000313" key="2">
    <source>
        <dbReference type="EMBL" id="TMS39141.1"/>
    </source>
</evidence>
<proteinExistence type="predicted"/>
<dbReference type="EMBL" id="AZBU02000001">
    <property type="protein sequence ID" value="TMS39141.1"/>
    <property type="molecule type" value="Genomic_DNA"/>
</dbReference>
<dbReference type="Proteomes" id="UP000298663">
    <property type="component" value="Chromosome X"/>
</dbReference>